<dbReference type="Proteomes" id="UP001186974">
    <property type="component" value="Unassembled WGS sequence"/>
</dbReference>
<dbReference type="EMBL" id="JAWDJW010000868">
    <property type="protein sequence ID" value="KAK3079883.1"/>
    <property type="molecule type" value="Genomic_DNA"/>
</dbReference>
<reference evidence="1" key="1">
    <citation type="submission" date="2024-09" db="EMBL/GenBank/DDBJ databases">
        <title>Black Yeasts Isolated from many extreme environments.</title>
        <authorList>
            <person name="Coleine C."/>
            <person name="Stajich J.E."/>
            <person name="Selbmann L."/>
        </authorList>
    </citation>
    <scope>NUCLEOTIDE SEQUENCE</scope>
    <source>
        <strain evidence="1">CCFEE 5737</strain>
    </source>
</reference>
<sequence>MTLQPSSTPLSHFTLASFDIFGTLIDWETGICTNLLKSPYFTSLPSDHELKSSRKALLEAHEAREKAVQSEQPDLVYSKLLAEVYRRLVADYSLPAPSSGGDAADLESAATTYGNSVGTWPAFPDTVAAMQTLGKYYKLVPLSNVDRESFSKTLSGPLKGVEFTAIYTAQDVGSYKPDPRNFEYLMKHCKEDLGTEKGKILHVAQSLFHDHVPAAKVGLENVWVDREGVMGEVSEEIKRKATLGWKVATLGELAEMAEKSFREQKS</sequence>
<evidence type="ECO:0000313" key="1">
    <source>
        <dbReference type="EMBL" id="KAK3079883.1"/>
    </source>
</evidence>
<protein>
    <submittedName>
        <fullName evidence="1">Uncharacterized protein</fullName>
    </submittedName>
</protein>
<keyword evidence="2" id="KW-1185">Reference proteome</keyword>
<evidence type="ECO:0000313" key="2">
    <source>
        <dbReference type="Proteomes" id="UP001186974"/>
    </source>
</evidence>
<gene>
    <name evidence="1" type="ORF">LTS18_003685</name>
</gene>
<comment type="caution">
    <text evidence="1">The sequence shown here is derived from an EMBL/GenBank/DDBJ whole genome shotgun (WGS) entry which is preliminary data.</text>
</comment>
<organism evidence="1 2">
    <name type="scientific">Coniosporium uncinatum</name>
    <dbReference type="NCBI Taxonomy" id="93489"/>
    <lineage>
        <taxon>Eukaryota</taxon>
        <taxon>Fungi</taxon>
        <taxon>Dikarya</taxon>
        <taxon>Ascomycota</taxon>
        <taxon>Pezizomycotina</taxon>
        <taxon>Dothideomycetes</taxon>
        <taxon>Dothideomycetes incertae sedis</taxon>
        <taxon>Coniosporium</taxon>
    </lineage>
</organism>
<name>A0ACC3DSX9_9PEZI</name>
<accession>A0ACC3DSX9</accession>
<proteinExistence type="predicted"/>